<feature type="coiled-coil region" evidence="6">
    <location>
        <begin position="181"/>
        <end position="208"/>
    </location>
</feature>
<feature type="coiled-coil region" evidence="6">
    <location>
        <begin position="108"/>
        <end position="142"/>
    </location>
</feature>
<protein>
    <submittedName>
        <fullName evidence="7">Uncharacterized protein</fullName>
    </submittedName>
</protein>
<dbReference type="EMBL" id="JABCRI010000019">
    <property type="protein sequence ID" value="KAF8389297.1"/>
    <property type="molecule type" value="Genomic_DNA"/>
</dbReference>
<dbReference type="OrthoDB" id="1899348at2759"/>
<name>A0A835D644_TETSI</name>
<keyword evidence="8" id="KW-1185">Reference proteome</keyword>
<evidence type="ECO:0000256" key="3">
    <source>
        <dbReference type="ARBA" id="ARBA00022782"/>
    </source>
</evidence>
<evidence type="ECO:0000313" key="7">
    <source>
        <dbReference type="EMBL" id="KAF8389297.1"/>
    </source>
</evidence>
<comment type="similarity">
    <text evidence="1">Belongs to the FLX family.</text>
</comment>
<dbReference type="Proteomes" id="UP000655225">
    <property type="component" value="Unassembled WGS sequence"/>
</dbReference>
<feature type="coiled-coil region" evidence="6">
    <location>
        <begin position="24"/>
        <end position="79"/>
    </location>
</feature>
<evidence type="ECO:0000256" key="4">
    <source>
        <dbReference type="ARBA" id="ARBA00023054"/>
    </source>
</evidence>
<comment type="caution">
    <text evidence="7">The sequence shown here is derived from an EMBL/GenBank/DDBJ whole genome shotgun (WGS) entry which is preliminary data.</text>
</comment>
<keyword evidence="4 6" id="KW-0175">Coiled coil</keyword>
<dbReference type="GO" id="GO:0030154">
    <property type="term" value="P:cell differentiation"/>
    <property type="evidence" value="ECO:0007669"/>
    <property type="project" value="UniProtKB-KW"/>
</dbReference>
<evidence type="ECO:0000256" key="6">
    <source>
        <dbReference type="SAM" id="Coils"/>
    </source>
</evidence>
<dbReference type="InterPro" id="IPR040353">
    <property type="entry name" value="FLX/FLX-like"/>
</dbReference>
<evidence type="ECO:0000256" key="1">
    <source>
        <dbReference type="ARBA" id="ARBA00005405"/>
    </source>
</evidence>
<organism evidence="7 8">
    <name type="scientific">Tetracentron sinense</name>
    <name type="common">Spur-leaf</name>
    <dbReference type="NCBI Taxonomy" id="13715"/>
    <lineage>
        <taxon>Eukaryota</taxon>
        <taxon>Viridiplantae</taxon>
        <taxon>Streptophyta</taxon>
        <taxon>Embryophyta</taxon>
        <taxon>Tracheophyta</taxon>
        <taxon>Spermatophyta</taxon>
        <taxon>Magnoliopsida</taxon>
        <taxon>Trochodendrales</taxon>
        <taxon>Trochodendraceae</taxon>
        <taxon>Tetracentron</taxon>
    </lineage>
</organism>
<reference evidence="7 8" key="1">
    <citation type="submission" date="2020-04" db="EMBL/GenBank/DDBJ databases">
        <title>Plant Genome Project.</title>
        <authorList>
            <person name="Zhang R.-G."/>
        </authorList>
    </citation>
    <scope>NUCLEOTIDE SEQUENCE [LARGE SCALE GENOMIC DNA]</scope>
    <source>
        <strain evidence="7">YNK0</strain>
        <tissue evidence="7">Leaf</tissue>
    </source>
</reference>
<accession>A0A835D644</accession>
<gene>
    <name evidence="7" type="ORF">HHK36_025990</name>
</gene>
<dbReference type="AlphaFoldDB" id="A0A835D644"/>
<dbReference type="PANTHER" id="PTHR33405:SF18">
    <property type="entry name" value="PROTEIN FLX-LIKE 4"/>
    <property type="match status" value="1"/>
</dbReference>
<proteinExistence type="inferred from homology"/>
<sequence length="376" mass="42516">MRRYGPLPGLDSTAGHRSLEPLPYELLENKMAVQAAEIERYARENQRLAAAHVALRQELVAAQRERQRLEAHIGSIQTENDIQIRVLLERIAKMDANIRAGESVKKDLQQAHMEAQSLLTARQELTSQIQQTTQELQKAHAEVKRVPEIHVELDNQRQEHRRLRAVFEYEKGLNIEQVEQMQAMETNLVSMAREMEKLRAEVSNAEKKLHAPNPYGYTYRDLDPSYSPAVQGSAVYIDGYGMPQVQMSVGAIEDEPLSNKQAQHTKEVECATIPFKWRNEVAKNTNSSKDIKVVSLIDRVRGSWDVDTLQTLFQPLDIIEICKIPISSLRVPDQLVWHFTKMGCFAVKSVSHLAKAVSDSQRASSSSISNAIDSSV</sequence>
<keyword evidence="3" id="KW-0221">Differentiation</keyword>
<evidence type="ECO:0000256" key="2">
    <source>
        <dbReference type="ARBA" id="ARBA00022473"/>
    </source>
</evidence>
<evidence type="ECO:0000256" key="5">
    <source>
        <dbReference type="ARBA" id="ARBA00023089"/>
    </source>
</evidence>
<evidence type="ECO:0000313" key="8">
    <source>
        <dbReference type="Proteomes" id="UP000655225"/>
    </source>
</evidence>
<keyword evidence="5" id="KW-0287">Flowering</keyword>
<dbReference type="GO" id="GO:0009908">
    <property type="term" value="P:flower development"/>
    <property type="evidence" value="ECO:0007669"/>
    <property type="project" value="UniProtKB-KW"/>
</dbReference>
<keyword evidence="2" id="KW-0217">Developmental protein</keyword>
<dbReference type="OMA" id="DSYQRSH"/>
<dbReference type="PANTHER" id="PTHR33405">
    <property type="entry name" value="PROTEIN FLX-LIKE 2"/>
    <property type="match status" value="1"/>
</dbReference>